<dbReference type="Proteomes" id="UP000253769">
    <property type="component" value="Unassembled WGS sequence"/>
</dbReference>
<keyword evidence="3" id="KW-1185">Reference proteome</keyword>
<reference evidence="2 3" key="1">
    <citation type="submission" date="2018-07" db="EMBL/GenBank/DDBJ databases">
        <title>Motiliproteus coralliicola sp. nov., a bacterium isolated from Coral.</title>
        <authorList>
            <person name="Wang G."/>
        </authorList>
    </citation>
    <scope>NUCLEOTIDE SEQUENCE [LARGE SCALE GENOMIC DNA]</scope>
    <source>
        <strain evidence="2 3">C34</strain>
    </source>
</reference>
<name>A0A369W969_9GAMM</name>
<dbReference type="Pfam" id="PF00383">
    <property type="entry name" value="dCMP_cyt_deam_1"/>
    <property type="match status" value="1"/>
</dbReference>
<protein>
    <submittedName>
        <fullName evidence="2">Nucleoside deaminase</fullName>
    </submittedName>
</protein>
<dbReference type="Gene3D" id="3.40.140.10">
    <property type="entry name" value="Cytidine Deaminase, domain 2"/>
    <property type="match status" value="1"/>
</dbReference>
<evidence type="ECO:0000313" key="2">
    <source>
        <dbReference type="EMBL" id="RDE18540.1"/>
    </source>
</evidence>
<gene>
    <name evidence="2" type="ORF">DV711_17135</name>
</gene>
<dbReference type="EMBL" id="QQOH01000005">
    <property type="protein sequence ID" value="RDE18540.1"/>
    <property type="molecule type" value="Genomic_DNA"/>
</dbReference>
<dbReference type="OrthoDB" id="9802676at2"/>
<proteinExistence type="predicted"/>
<dbReference type="PANTHER" id="PTHR11079">
    <property type="entry name" value="CYTOSINE DEAMINASE FAMILY MEMBER"/>
    <property type="match status" value="1"/>
</dbReference>
<dbReference type="RefSeq" id="WP_114697118.1">
    <property type="nucleotide sequence ID" value="NZ_QQOH01000005.1"/>
</dbReference>
<dbReference type="CDD" id="cd01285">
    <property type="entry name" value="nucleoside_deaminase"/>
    <property type="match status" value="1"/>
</dbReference>
<comment type="caution">
    <text evidence="2">The sequence shown here is derived from an EMBL/GenBank/DDBJ whole genome shotgun (WGS) entry which is preliminary data.</text>
</comment>
<dbReference type="GO" id="GO:0003824">
    <property type="term" value="F:catalytic activity"/>
    <property type="evidence" value="ECO:0007669"/>
    <property type="project" value="InterPro"/>
</dbReference>
<accession>A0A369W969</accession>
<evidence type="ECO:0000259" key="1">
    <source>
        <dbReference type="PROSITE" id="PS51747"/>
    </source>
</evidence>
<evidence type="ECO:0000313" key="3">
    <source>
        <dbReference type="Proteomes" id="UP000253769"/>
    </source>
</evidence>
<dbReference type="InterPro" id="IPR016193">
    <property type="entry name" value="Cytidine_deaminase-like"/>
</dbReference>
<feature type="domain" description="CMP/dCMP-type deaminase" evidence="1">
    <location>
        <begin position="48"/>
        <end position="160"/>
    </location>
</feature>
<dbReference type="PROSITE" id="PS51257">
    <property type="entry name" value="PROKAR_LIPOPROTEIN"/>
    <property type="match status" value="1"/>
</dbReference>
<organism evidence="2 3">
    <name type="scientific">Motiliproteus coralliicola</name>
    <dbReference type="NCBI Taxonomy" id="2283196"/>
    <lineage>
        <taxon>Bacteria</taxon>
        <taxon>Pseudomonadati</taxon>
        <taxon>Pseudomonadota</taxon>
        <taxon>Gammaproteobacteria</taxon>
        <taxon>Oceanospirillales</taxon>
        <taxon>Oceanospirillaceae</taxon>
        <taxon>Motiliproteus</taxon>
    </lineage>
</organism>
<dbReference type="AlphaFoldDB" id="A0A369W969"/>
<dbReference type="SUPFAM" id="SSF53927">
    <property type="entry name" value="Cytidine deaminase-like"/>
    <property type="match status" value="1"/>
</dbReference>
<dbReference type="PROSITE" id="PS51747">
    <property type="entry name" value="CYT_DCMP_DEAMINASES_2"/>
    <property type="match status" value="1"/>
</dbReference>
<dbReference type="InterPro" id="IPR002125">
    <property type="entry name" value="CMP_dCMP_dom"/>
</dbReference>
<dbReference type="PANTHER" id="PTHR11079:SF162">
    <property type="entry name" value="RIBOFLAVIN BIOSYNTHESIS PROTEIN PYRD, CHLOROPLASTIC"/>
    <property type="match status" value="1"/>
</dbReference>
<sequence>MDKIQIQRGQDQIPRRWFLAFSGAGLLGACGWSAAARGEESIVQPQGTDDQGFIARAFEMRQLAIEKGDQPYGAVVVLDGRIVGQSWSRVLLDHDPTGHAEMAAIRDAGRRLKRESLRGAVLYSSSRPCPMCEAAAAWAGIDNMVYGRAAERAGRPHLCG</sequence>